<evidence type="ECO:0000256" key="1">
    <source>
        <dbReference type="ARBA" id="ARBA00004323"/>
    </source>
</evidence>
<dbReference type="Gene3D" id="3.90.550.50">
    <property type="match status" value="1"/>
</dbReference>
<evidence type="ECO:0000256" key="10">
    <source>
        <dbReference type="ARBA" id="ARBA00067696"/>
    </source>
</evidence>
<evidence type="ECO:0000256" key="8">
    <source>
        <dbReference type="ARBA" id="ARBA00023034"/>
    </source>
</evidence>
<evidence type="ECO:0000256" key="9">
    <source>
        <dbReference type="ARBA" id="ARBA00023136"/>
    </source>
</evidence>
<protein>
    <recommendedName>
        <fullName evidence="10">UDP-GlcNAc:betaGal beta-1,3-N-acetylglucosaminyltransferase 9</fullName>
    </recommendedName>
</protein>
<evidence type="ECO:0000256" key="4">
    <source>
        <dbReference type="ARBA" id="ARBA00022679"/>
    </source>
</evidence>
<evidence type="ECO:0000256" key="3">
    <source>
        <dbReference type="ARBA" id="ARBA00022676"/>
    </source>
</evidence>
<sequence length="573" mass="62635">MPKMLSLRAWDRLPWAPAKPGPASLWRGGGVEINQRLKFLPAPPPPPKSRCGELEPTLRPELAPQACPARAAWGSPLRLVSRRRRRCPRRQGGAELQMSRRAQLEGHVAAAAAPPSCQRCIWPRPRPWLPLGPRAEPRRPWRPGPRRSQGTSVQDPKERRGGAGASRSDMRRRLRLRGDASLTLLLGTALGLLLYAQREGAAPTTGAPRPQGEAEPGPTPGLRVFPAPDAGAAAAPPAYEGDTPEPPTPTGPFDFGRYLRAKDQRRFPLLINQPHKCRGDGSPAGGPDLLIAVKSVAADFERRQAVRQTWGAEGRVQGALVRRVFLLGVPRGAGTDGADAEGEGPRSHWPALLRAESRAYADILLWAFDDTFFNLTLKEIHFLAWASAYCPQVRFVFKGDADVFVHVGNLLAFLAPRDPAQDLLAGDVIVQARPIRTRASKYYIPEAVYGLPAYPAYAGGGGFVLSGVTLRRLADACAQVELFPIDDVFLGMCLQRLRLTPEPHPAFRTFGIPRPSAAPHLRTFDPCFYRELVVVHGLSASDMWLMWRLLNGPQGPACARPWPVAAGSFQWGP</sequence>
<dbReference type="GO" id="GO:0000139">
    <property type="term" value="C:Golgi membrane"/>
    <property type="evidence" value="ECO:0007669"/>
    <property type="project" value="UniProtKB-SubCell"/>
</dbReference>
<dbReference type="FunFam" id="3.90.550.50:FF:000020">
    <property type="entry name" value="Hexosyltransferase"/>
    <property type="match status" value="1"/>
</dbReference>
<dbReference type="Ensembl" id="ENSCAFT00040034438.1">
    <property type="protein sequence ID" value="ENSCAFP00040029983.1"/>
    <property type="gene ID" value="ENSCAFG00040018639.1"/>
</dbReference>
<dbReference type="GO" id="GO:0016758">
    <property type="term" value="F:hexosyltransferase activity"/>
    <property type="evidence" value="ECO:0007669"/>
    <property type="project" value="InterPro"/>
</dbReference>
<evidence type="ECO:0000313" key="13">
    <source>
        <dbReference type="Proteomes" id="UP000694542"/>
    </source>
</evidence>
<keyword evidence="6" id="KW-0735">Signal-anchor</keyword>
<evidence type="ECO:0000256" key="6">
    <source>
        <dbReference type="ARBA" id="ARBA00022968"/>
    </source>
</evidence>
<keyword evidence="9" id="KW-0472">Membrane</keyword>
<dbReference type="PANTHER" id="PTHR11214">
    <property type="entry name" value="BETA-1,3-N-ACETYLGLUCOSAMINYLTRANSFERASE"/>
    <property type="match status" value="1"/>
</dbReference>
<accession>A0A8C0T0Y9</accession>
<dbReference type="AlphaFoldDB" id="A0A8C0T0Y9"/>
<dbReference type="InterPro" id="IPR002659">
    <property type="entry name" value="Glyco_trans_31"/>
</dbReference>
<comment type="subcellular location">
    <subcellularLocation>
        <location evidence="1">Golgi apparatus membrane</location>
        <topology evidence="1">Single-pass type II membrane protein</topology>
    </subcellularLocation>
</comment>
<name>A0A8C0T0Y9_CANLF</name>
<proteinExistence type="inferred from homology"/>
<evidence type="ECO:0000256" key="5">
    <source>
        <dbReference type="ARBA" id="ARBA00022692"/>
    </source>
</evidence>
<keyword evidence="5" id="KW-0812">Transmembrane</keyword>
<comment type="similarity">
    <text evidence="2">Belongs to the glycosyltransferase 31 family.</text>
</comment>
<reference evidence="12" key="1">
    <citation type="submission" date="2018-10" db="EMBL/GenBank/DDBJ databases">
        <title>De novo assembly of a Great Dane genome.</title>
        <authorList>
            <person name="Kidd J.M."/>
            <person name="Pendleton A.L."/>
            <person name="Shen F."/>
            <person name="Emery S."/>
        </authorList>
    </citation>
    <scope>NUCLEOTIDE SEQUENCE [LARGE SCALE GENOMIC DNA]</scope>
    <source>
        <strain evidence="12">Great Dane</strain>
    </source>
</reference>
<evidence type="ECO:0000256" key="7">
    <source>
        <dbReference type="ARBA" id="ARBA00022989"/>
    </source>
</evidence>
<keyword evidence="4" id="KW-0808">Transferase</keyword>
<keyword evidence="8" id="KW-0333">Golgi apparatus</keyword>
<feature type="region of interest" description="Disordered" evidence="11">
    <location>
        <begin position="201"/>
        <end position="256"/>
    </location>
</feature>
<keyword evidence="3" id="KW-0328">Glycosyltransferase</keyword>
<evidence type="ECO:0000313" key="12">
    <source>
        <dbReference type="Ensembl" id="ENSCAFP00040029983.1"/>
    </source>
</evidence>
<reference evidence="12" key="2">
    <citation type="submission" date="2025-08" db="UniProtKB">
        <authorList>
            <consortium name="Ensembl"/>
        </authorList>
    </citation>
    <scope>IDENTIFICATION</scope>
</reference>
<evidence type="ECO:0000256" key="11">
    <source>
        <dbReference type="SAM" id="MobiDB-lite"/>
    </source>
</evidence>
<organism evidence="12 13">
    <name type="scientific">Canis lupus familiaris</name>
    <name type="common">Dog</name>
    <name type="synonym">Canis familiaris</name>
    <dbReference type="NCBI Taxonomy" id="9615"/>
    <lineage>
        <taxon>Eukaryota</taxon>
        <taxon>Metazoa</taxon>
        <taxon>Chordata</taxon>
        <taxon>Craniata</taxon>
        <taxon>Vertebrata</taxon>
        <taxon>Euteleostomi</taxon>
        <taxon>Mammalia</taxon>
        <taxon>Eutheria</taxon>
        <taxon>Laurasiatheria</taxon>
        <taxon>Carnivora</taxon>
        <taxon>Caniformia</taxon>
        <taxon>Canidae</taxon>
        <taxon>Canis</taxon>
    </lineage>
</organism>
<dbReference type="Pfam" id="PF01762">
    <property type="entry name" value="Galactosyl_T"/>
    <property type="match status" value="1"/>
</dbReference>
<dbReference type="PANTHER" id="PTHR11214:SF91">
    <property type="entry name" value="UDP-GLCNAC:BETAGAL BETA-1,3-N-ACETYLGLUCOSAMINYLTRANSFERASE 9"/>
    <property type="match status" value="1"/>
</dbReference>
<feature type="region of interest" description="Disordered" evidence="11">
    <location>
        <begin position="128"/>
        <end position="171"/>
    </location>
</feature>
<keyword evidence="7" id="KW-1133">Transmembrane helix</keyword>
<evidence type="ECO:0000256" key="2">
    <source>
        <dbReference type="ARBA" id="ARBA00008661"/>
    </source>
</evidence>
<feature type="compositionally biased region" description="Low complexity" evidence="11">
    <location>
        <begin position="226"/>
        <end position="241"/>
    </location>
</feature>
<dbReference type="Proteomes" id="UP000694542">
    <property type="component" value="Chromosome 5"/>
</dbReference>